<name>A0A0P9DGV5_9CHLR</name>
<dbReference type="AlphaFoldDB" id="A0A0P9DGV5"/>
<comment type="caution">
    <text evidence="3">The sequence shown here is derived from an EMBL/GenBank/DDBJ whole genome shotgun (WGS) entry which is preliminary data.</text>
</comment>
<dbReference type="Pfam" id="PF11614">
    <property type="entry name" value="FixG_C"/>
    <property type="match status" value="1"/>
</dbReference>
<evidence type="ECO:0000313" key="3">
    <source>
        <dbReference type="EMBL" id="KPV54720.1"/>
    </source>
</evidence>
<feature type="domain" description="FixG C-terminal immunoglobulin-like" evidence="2">
    <location>
        <begin position="61"/>
        <end position="135"/>
    </location>
</feature>
<sequence length="151" mass="16767">MSYRIFTRAILTLTLSLSLLACQNRLVSSQPGVDADEIPSREYHVSVSKDSLHMSPGATGSYHMTIINDGTKHDTYTITAPMEQSALGWITLEQILPLTITLEPEQHFELPFRVTVPTTATAEMHDELEIRVDNQATVHTFDAGGIEVKIE</sequence>
<keyword evidence="1" id="KW-0732">Signal</keyword>
<gene>
    <name evidence="3" type="ORF">SE17_01950</name>
</gene>
<protein>
    <recommendedName>
        <fullName evidence="2">FixG C-terminal immunoglobulin-like domain-containing protein</fullName>
    </recommendedName>
</protein>
<feature type="chain" id="PRO_5006156223" description="FixG C-terminal immunoglobulin-like domain-containing protein" evidence="1">
    <location>
        <begin position="22"/>
        <end position="151"/>
    </location>
</feature>
<dbReference type="InterPro" id="IPR032879">
    <property type="entry name" value="FixG_C"/>
</dbReference>
<dbReference type="EMBL" id="LJCR01000020">
    <property type="protein sequence ID" value="KPV54720.1"/>
    <property type="molecule type" value="Genomic_DNA"/>
</dbReference>
<organism evidence="3 4">
    <name type="scientific">Kouleothrix aurantiaca</name>
    <dbReference type="NCBI Taxonomy" id="186479"/>
    <lineage>
        <taxon>Bacteria</taxon>
        <taxon>Bacillati</taxon>
        <taxon>Chloroflexota</taxon>
        <taxon>Chloroflexia</taxon>
        <taxon>Chloroflexales</taxon>
        <taxon>Roseiflexineae</taxon>
        <taxon>Roseiflexaceae</taxon>
        <taxon>Kouleothrix</taxon>
    </lineage>
</organism>
<evidence type="ECO:0000256" key="1">
    <source>
        <dbReference type="SAM" id="SignalP"/>
    </source>
</evidence>
<reference evidence="3 4" key="1">
    <citation type="submission" date="2015-09" db="EMBL/GenBank/DDBJ databases">
        <title>Draft genome sequence of Kouleothrix aurantiaca JCM 19913.</title>
        <authorList>
            <person name="Hemp J."/>
        </authorList>
    </citation>
    <scope>NUCLEOTIDE SEQUENCE [LARGE SCALE GENOMIC DNA]</scope>
    <source>
        <strain evidence="3 4">COM-B</strain>
    </source>
</reference>
<evidence type="ECO:0000259" key="2">
    <source>
        <dbReference type="Pfam" id="PF11614"/>
    </source>
</evidence>
<evidence type="ECO:0000313" key="4">
    <source>
        <dbReference type="Proteomes" id="UP000050509"/>
    </source>
</evidence>
<dbReference type="Gene3D" id="2.60.40.10">
    <property type="entry name" value="Immunoglobulins"/>
    <property type="match status" value="1"/>
</dbReference>
<feature type="signal peptide" evidence="1">
    <location>
        <begin position="1"/>
        <end position="21"/>
    </location>
</feature>
<proteinExistence type="predicted"/>
<dbReference type="PROSITE" id="PS51257">
    <property type="entry name" value="PROKAR_LIPOPROTEIN"/>
    <property type="match status" value="1"/>
</dbReference>
<dbReference type="Proteomes" id="UP000050509">
    <property type="component" value="Unassembled WGS sequence"/>
</dbReference>
<accession>A0A0P9DGV5</accession>
<keyword evidence="4" id="KW-1185">Reference proteome</keyword>
<dbReference type="InterPro" id="IPR013783">
    <property type="entry name" value="Ig-like_fold"/>
</dbReference>